<reference evidence="1" key="1">
    <citation type="journal article" date="2020" name="Phytopathology">
        <title>Genome sequence of the chestnut blight fungus Cryphonectria parasitica EP155: A fundamental resource for an archetypical invasive plant pathogen.</title>
        <authorList>
            <person name="Crouch J.A."/>
            <person name="Dawe A."/>
            <person name="Aerts A."/>
            <person name="Barry K."/>
            <person name="Churchill A.C.L."/>
            <person name="Grimwood J."/>
            <person name="Hillman B."/>
            <person name="Milgroom M.G."/>
            <person name="Pangilinan J."/>
            <person name="Smith M."/>
            <person name="Salamov A."/>
            <person name="Schmutz J."/>
            <person name="Yadav J."/>
            <person name="Grigoriev I.V."/>
            <person name="Nuss D."/>
        </authorList>
    </citation>
    <scope>NUCLEOTIDE SEQUENCE</scope>
    <source>
        <strain evidence="1">EP155</strain>
    </source>
</reference>
<accession>A0A9P4XZG0</accession>
<dbReference type="AlphaFoldDB" id="A0A9P4XZG0"/>
<evidence type="ECO:0000313" key="1">
    <source>
        <dbReference type="EMBL" id="KAF3763602.1"/>
    </source>
</evidence>
<dbReference type="EMBL" id="MU032349">
    <property type="protein sequence ID" value="KAF3763602.1"/>
    <property type="molecule type" value="Genomic_DNA"/>
</dbReference>
<sequence>MSQGTVLLAPAFLVRHRYQVPVGRPLVSRKEKEKVPPLPKTRPPTWELSIAVLGAPRPLTMDGIYALLV</sequence>
<keyword evidence="2" id="KW-1185">Reference proteome</keyword>
<dbReference type="RefSeq" id="XP_040774563.1">
    <property type="nucleotide sequence ID" value="XM_040915086.1"/>
</dbReference>
<organism evidence="1 2">
    <name type="scientific">Cryphonectria parasitica (strain ATCC 38755 / EP155)</name>
    <dbReference type="NCBI Taxonomy" id="660469"/>
    <lineage>
        <taxon>Eukaryota</taxon>
        <taxon>Fungi</taxon>
        <taxon>Dikarya</taxon>
        <taxon>Ascomycota</taxon>
        <taxon>Pezizomycotina</taxon>
        <taxon>Sordariomycetes</taxon>
        <taxon>Sordariomycetidae</taxon>
        <taxon>Diaporthales</taxon>
        <taxon>Cryphonectriaceae</taxon>
        <taxon>Cryphonectria-Endothia species complex</taxon>
        <taxon>Cryphonectria</taxon>
    </lineage>
</organism>
<dbReference type="GeneID" id="63832215"/>
<comment type="caution">
    <text evidence="1">The sequence shown here is derived from an EMBL/GenBank/DDBJ whole genome shotgun (WGS) entry which is preliminary data.</text>
</comment>
<name>A0A9P4XZG0_CRYP1</name>
<gene>
    <name evidence="1" type="ORF">M406DRAFT_103881</name>
</gene>
<protein>
    <submittedName>
        <fullName evidence="1">Uncharacterized protein</fullName>
    </submittedName>
</protein>
<dbReference type="Proteomes" id="UP000803844">
    <property type="component" value="Unassembled WGS sequence"/>
</dbReference>
<evidence type="ECO:0000313" key="2">
    <source>
        <dbReference type="Proteomes" id="UP000803844"/>
    </source>
</evidence>
<proteinExistence type="predicted"/>